<keyword evidence="2" id="KW-0805">Transcription regulation</keyword>
<dbReference type="InterPro" id="IPR036955">
    <property type="entry name" value="AP2/ERF_dom_sf"/>
</dbReference>
<evidence type="ECO:0000256" key="1">
    <source>
        <dbReference type="ARBA" id="ARBA00004123"/>
    </source>
</evidence>
<dbReference type="SMART" id="SM00380">
    <property type="entry name" value="AP2"/>
    <property type="match status" value="1"/>
</dbReference>
<feature type="compositionally biased region" description="Low complexity" evidence="6">
    <location>
        <begin position="75"/>
        <end position="88"/>
    </location>
</feature>
<feature type="compositionally biased region" description="Pro residues" evidence="6">
    <location>
        <begin position="381"/>
        <end position="414"/>
    </location>
</feature>
<dbReference type="OrthoDB" id="550275at2759"/>
<protein>
    <recommendedName>
        <fullName evidence="7">AP2/ERF domain-containing protein</fullName>
    </recommendedName>
</protein>
<evidence type="ECO:0000259" key="7">
    <source>
        <dbReference type="PROSITE" id="PS51032"/>
    </source>
</evidence>
<evidence type="ECO:0000256" key="3">
    <source>
        <dbReference type="ARBA" id="ARBA00023125"/>
    </source>
</evidence>
<keyword evidence="3" id="KW-0238">DNA-binding</keyword>
<keyword evidence="5" id="KW-0539">Nucleus</keyword>
<dbReference type="EMBL" id="JAFCMP010000015">
    <property type="protein sequence ID" value="KAG5191745.1"/>
    <property type="molecule type" value="Genomic_DNA"/>
</dbReference>
<dbReference type="SUPFAM" id="SSF54171">
    <property type="entry name" value="DNA-binding domain"/>
    <property type="match status" value="1"/>
</dbReference>
<dbReference type="AlphaFoldDB" id="A0A835ZDL0"/>
<feature type="domain" description="AP2/ERF" evidence="7">
    <location>
        <begin position="133"/>
        <end position="188"/>
    </location>
</feature>
<comment type="subcellular location">
    <subcellularLocation>
        <location evidence="1">Nucleus</location>
    </subcellularLocation>
</comment>
<evidence type="ECO:0000313" key="8">
    <source>
        <dbReference type="EMBL" id="KAG5191745.1"/>
    </source>
</evidence>
<accession>A0A835ZDL0</accession>
<feature type="compositionally biased region" description="Basic residues" evidence="6">
    <location>
        <begin position="123"/>
        <end position="132"/>
    </location>
</feature>
<dbReference type="PROSITE" id="PS51032">
    <property type="entry name" value="AP2_ERF"/>
    <property type="match status" value="1"/>
</dbReference>
<organism evidence="8 9">
    <name type="scientific">Tribonema minus</name>
    <dbReference type="NCBI Taxonomy" id="303371"/>
    <lineage>
        <taxon>Eukaryota</taxon>
        <taxon>Sar</taxon>
        <taxon>Stramenopiles</taxon>
        <taxon>Ochrophyta</taxon>
        <taxon>PX clade</taxon>
        <taxon>Xanthophyceae</taxon>
        <taxon>Tribonematales</taxon>
        <taxon>Tribonemataceae</taxon>
        <taxon>Tribonema</taxon>
    </lineage>
</organism>
<gene>
    <name evidence="8" type="ORF">JKP88DRAFT_266453</name>
</gene>
<feature type="region of interest" description="Disordered" evidence="6">
    <location>
        <begin position="371"/>
        <end position="477"/>
    </location>
</feature>
<reference evidence="8" key="1">
    <citation type="submission" date="2021-02" db="EMBL/GenBank/DDBJ databases">
        <title>First Annotated Genome of the Yellow-green Alga Tribonema minus.</title>
        <authorList>
            <person name="Mahan K.M."/>
        </authorList>
    </citation>
    <scope>NUCLEOTIDE SEQUENCE</scope>
    <source>
        <strain evidence="8">UTEX B ZZ1240</strain>
    </source>
</reference>
<feature type="compositionally biased region" description="Low complexity" evidence="6">
    <location>
        <begin position="223"/>
        <end position="235"/>
    </location>
</feature>
<proteinExistence type="predicted"/>
<evidence type="ECO:0000256" key="4">
    <source>
        <dbReference type="ARBA" id="ARBA00023163"/>
    </source>
</evidence>
<feature type="region of interest" description="Disordered" evidence="6">
    <location>
        <begin position="195"/>
        <end position="258"/>
    </location>
</feature>
<feature type="compositionally biased region" description="Polar residues" evidence="6">
    <location>
        <begin position="460"/>
        <end position="471"/>
    </location>
</feature>
<evidence type="ECO:0000256" key="6">
    <source>
        <dbReference type="SAM" id="MobiDB-lite"/>
    </source>
</evidence>
<feature type="compositionally biased region" description="Low complexity" evidence="6">
    <location>
        <begin position="415"/>
        <end position="440"/>
    </location>
</feature>
<feature type="compositionally biased region" description="Gly residues" evidence="6">
    <location>
        <begin position="236"/>
        <end position="248"/>
    </location>
</feature>
<feature type="compositionally biased region" description="Gly residues" evidence="6">
    <location>
        <begin position="210"/>
        <end position="222"/>
    </location>
</feature>
<name>A0A835ZDL0_9STRA</name>
<feature type="compositionally biased region" description="Low complexity" evidence="6">
    <location>
        <begin position="26"/>
        <end position="37"/>
    </location>
</feature>
<dbReference type="InterPro" id="IPR016177">
    <property type="entry name" value="DNA-bd_dom_sf"/>
</dbReference>
<comment type="caution">
    <text evidence="8">The sequence shown here is derived from an EMBL/GenBank/DDBJ whole genome shotgun (WGS) entry which is preliminary data.</text>
</comment>
<dbReference type="GO" id="GO:0003700">
    <property type="term" value="F:DNA-binding transcription factor activity"/>
    <property type="evidence" value="ECO:0007669"/>
    <property type="project" value="InterPro"/>
</dbReference>
<feature type="region of interest" description="Disordered" evidence="6">
    <location>
        <begin position="26"/>
        <end position="132"/>
    </location>
</feature>
<sequence>MDSLLDAVALRLQQDGQEEAAAAAAAAPGVAVASQQQNEGASNGRSGSGHERAGRGMGGAAVQGHSVPNSGGKYAAQGEGSGAAAQHAPSPAKRVKRAPNPTFKAAGAGEPSPSAALRDANNRPRRGRKGKSIYRGVSHTREGKYRAVLYVERKQIYLGVYNDEVSAARAHDKGVLAHGLGHAYLNFKLEEAAASDGDDARVPSKSARRNGGGSGGGGGAGHVGTSSSASGSSRSSGGGDGSDSGGSSDGERKPDLDASDALQPQHAAVLLLQQKKPDARVLRADAEKRPAGAGARQPCAAALRSQQRGISHRQYLAAPLFPASAHCECSNHAPRPPRVRPAISSASSHRVASSCAPACCRVTRAKWASHVESAAADASTRPPPLHPPPPEPSPLPQKPPSAAEPPLKPPPPLQPAAAAAPNVPPVAAAEAAAAAAAAAAHEFPPSDGPSHATDDDSEPSHSSGSTASPGPTIQYER</sequence>
<evidence type="ECO:0000313" key="9">
    <source>
        <dbReference type="Proteomes" id="UP000664859"/>
    </source>
</evidence>
<dbReference type="Gene3D" id="3.30.730.10">
    <property type="entry name" value="AP2/ERF domain"/>
    <property type="match status" value="1"/>
</dbReference>
<dbReference type="GO" id="GO:0003677">
    <property type="term" value="F:DNA binding"/>
    <property type="evidence" value="ECO:0007669"/>
    <property type="project" value="UniProtKB-KW"/>
</dbReference>
<dbReference type="Proteomes" id="UP000664859">
    <property type="component" value="Unassembled WGS sequence"/>
</dbReference>
<keyword evidence="9" id="KW-1185">Reference proteome</keyword>
<evidence type="ECO:0000256" key="5">
    <source>
        <dbReference type="ARBA" id="ARBA00023242"/>
    </source>
</evidence>
<keyword evidence="4" id="KW-0804">Transcription</keyword>
<feature type="compositionally biased region" description="Low complexity" evidence="6">
    <location>
        <begin position="105"/>
        <end position="116"/>
    </location>
</feature>
<dbReference type="InterPro" id="IPR001471">
    <property type="entry name" value="AP2/ERF_dom"/>
</dbReference>
<dbReference type="GO" id="GO:0005634">
    <property type="term" value="C:nucleus"/>
    <property type="evidence" value="ECO:0007669"/>
    <property type="project" value="UniProtKB-SubCell"/>
</dbReference>
<evidence type="ECO:0000256" key="2">
    <source>
        <dbReference type="ARBA" id="ARBA00023015"/>
    </source>
</evidence>